<evidence type="ECO:0000256" key="1">
    <source>
        <dbReference type="ARBA" id="ARBA00004141"/>
    </source>
</evidence>
<proteinExistence type="inferred from homology"/>
<dbReference type="GO" id="GO:0010043">
    <property type="term" value="P:response to zinc ion"/>
    <property type="evidence" value="ECO:0007669"/>
    <property type="project" value="TreeGrafter"/>
</dbReference>
<dbReference type="PANTHER" id="PTHR30477">
    <property type="entry name" value="ABC-TRANSPORTER METAL-BINDING PROTEIN"/>
    <property type="match status" value="1"/>
</dbReference>
<dbReference type="InterPro" id="IPR001626">
    <property type="entry name" value="ABC_TroCD"/>
</dbReference>
<feature type="transmembrane region" description="Helical" evidence="7">
    <location>
        <begin position="228"/>
        <end position="250"/>
    </location>
</feature>
<comment type="caution">
    <text evidence="8">The sequence shown here is derived from an EMBL/GenBank/DDBJ whole genome shotgun (WGS) entry which is preliminary data.</text>
</comment>
<evidence type="ECO:0000256" key="5">
    <source>
        <dbReference type="ARBA" id="ARBA00023136"/>
    </source>
</evidence>
<reference evidence="8" key="1">
    <citation type="submission" date="2019-04" db="EMBL/GenBank/DDBJ databases">
        <title>Moraxella osloensis CCUG 73412, isolated from corneal scrapings as causative agent of keratitis.</title>
        <authorList>
            <person name="Connolly G."/>
            <person name="Jaen-Luchoro D."/>
            <person name="Pinyeiro-Iglesias B."/>
            <person name="Curry A."/>
            <person name="Knowles S."/>
            <person name="Moore E.R.B."/>
        </authorList>
    </citation>
    <scope>NUCLEOTIDE SEQUENCE</scope>
    <source>
        <strain evidence="8">CCUG 73412</strain>
    </source>
</reference>
<keyword evidence="6" id="KW-0813">Transport</keyword>
<feature type="transmembrane region" description="Helical" evidence="7">
    <location>
        <begin position="51"/>
        <end position="70"/>
    </location>
</feature>
<comment type="similarity">
    <text evidence="2 6">Belongs to the ABC-3 integral membrane protein family.</text>
</comment>
<accession>A0AAW6T8M4</accession>
<dbReference type="Gene3D" id="1.10.3470.10">
    <property type="entry name" value="ABC transporter involved in vitamin B12 uptake, BtuC"/>
    <property type="match status" value="1"/>
</dbReference>
<dbReference type="PANTHER" id="PTHR30477:SF0">
    <property type="entry name" value="METAL TRANSPORT SYSTEM MEMBRANE PROTEIN TM_0125-RELATED"/>
    <property type="match status" value="1"/>
</dbReference>
<evidence type="ECO:0000256" key="6">
    <source>
        <dbReference type="RuleBase" id="RU003943"/>
    </source>
</evidence>
<feature type="transmembrane region" description="Helical" evidence="7">
    <location>
        <begin position="256"/>
        <end position="277"/>
    </location>
</feature>
<keyword evidence="3 6" id="KW-0812">Transmembrane</keyword>
<feature type="transmembrane region" description="Helical" evidence="7">
    <location>
        <begin position="147"/>
        <end position="167"/>
    </location>
</feature>
<dbReference type="GO" id="GO:0055085">
    <property type="term" value="P:transmembrane transport"/>
    <property type="evidence" value="ECO:0007669"/>
    <property type="project" value="InterPro"/>
</dbReference>
<evidence type="ECO:0000256" key="3">
    <source>
        <dbReference type="ARBA" id="ARBA00022692"/>
    </source>
</evidence>
<comment type="subcellular location">
    <subcellularLocation>
        <location evidence="6">Cell membrane</location>
        <topology evidence="6">Multi-pass membrane protein</topology>
    </subcellularLocation>
    <subcellularLocation>
        <location evidence="1">Membrane</location>
        <topology evidence="1">Multi-pass membrane protein</topology>
    </subcellularLocation>
</comment>
<gene>
    <name evidence="8" type="ORF">E6P75_02075</name>
</gene>
<organism evidence="8">
    <name type="scientific">Faucicola osloensis</name>
    <name type="common">Moraxella osloensis</name>
    <dbReference type="NCBI Taxonomy" id="34062"/>
    <lineage>
        <taxon>Bacteria</taxon>
        <taxon>Pseudomonadati</taxon>
        <taxon>Pseudomonadota</taxon>
        <taxon>Gammaproteobacteria</taxon>
        <taxon>Moraxellales</taxon>
        <taxon>Moraxellaceae</taxon>
        <taxon>Faucicola</taxon>
    </lineage>
</organism>
<evidence type="ECO:0000256" key="7">
    <source>
        <dbReference type="SAM" id="Phobius"/>
    </source>
</evidence>
<feature type="transmembrane region" description="Helical" evidence="7">
    <location>
        <begin position="101"/>
        <end position="121"/>
    </location>
</feature>
<evidence type="ECO:0000256" key="4">
    <source>
        <dbReference type="ARBA" id="ARBA00022989"/>
    </source>
</evidence>
<keyword evidence="5 7" id="KW-0472">Membrane</keyword>
<evidence type="ECO:0000256" key="2">
    <source>
        <dbReference type="ARBA" id="ARBA00008034"/>
    </source>
</evidence>
<dbReference type="SUPFAM" id="SSF81345">
    <property type="entry name" value="ABC transporter involved in vitamin B12 uptake, BtuC"/>
    <property type="match status" value="1"/>
</dbReference>
<feature type="transmembrane region" description="Helical" evidence="7">
    <location>
        <begin position="76"/>
        <end position="94"/>
    </location>
</feature>
<dbReference type="AlphaFoldDB" id="A0AAW6T8M4"/>
<dbReference type="GO" id="GO:0043190">
    <property type="term" value="C:ATP-binding cassette (ABC) transporter complex"/>
    <property type="evidence" value="ECO:0007669"/>
    <property type="project" value="InterPro"/>
</dbReference>
<keyword evidence="4 7" id="KW-1133">Transmembrane helix</keyword>
<feature type="transmembrane region" description="Helical" evidence="7">
    <location>
        <begin position="179"/>
        <end position="197"/>
    </location>
</feature>
<sequence length="293" mass="30729">MLLTTWLHTIINFDNFAELLPLVSTSIVAAVLLGVMAGFIGPMVQARDMAFAVHGTAELSFAGAACALWLGSSVTLGAVIGAVTAGMVLGVMGIDGKNRNSVVGILLPFGLGLGVLFLSLYQGRSSNKFGLLTGQIVAITPAELQSMLVVAVIVLSIIAIFGQRMLFAAVDPQVAQAQHLNLTFLSLLFMFALSLVVAVSVQFVGALLLLSLLITPAAAASQVTARPIYVYLLSMLFAIIAGVGGILLSLGPGLPISPYITTISFVIYLSCWGIGYLRKKAGWNKRLAAKKFS</sequence>
<evidence type="ECO:0000313" key="8">
    <source>
        <dbReference type="EMBL" id="MDI4508999.1"/>
    </source>
</evidence>
<feature type="transmembrane region" description="Helical" evidence="7">
    <location>
        <begin position="203"/>
        <end position="221"/>
    </location>
</feature>
<dbReference type="Pfam" id="PF00950">
    <property type="entry name" value="ABC-3"/>
    <property type="match status" value="1"/>
</dbReference>
<name>A0AAW6T8M4_FAUOS</name>
<feature type="transmembrane region" description="Helical" evidence="7">
    <location>
        <begin position="20"/>
        <end position="39"/>
    </location>
</feature>
<dbReference type="EMBL" id="SSCJ01000001">
    <property type="protein sequence ID" value="MDI4508999.1"/>
    <property type="molecule type" value="Genomic_DNA"/>
</dbReference>
<dbReference type="InterPro" id="IPR037294">
    <property type="entry name" value="ABC_BtuC-like"/>
</dbReference>
<protein>
    <submittedName>
        <fullName evidence="8">Metal ABC transporter permease</fullName>
    </submittedName>
</protein>